<evidence type="ECO:0000313" key="3">
    <source>
        <dbReference type="EMBL" id="KAK9422983.1"/>
    </source>
</evidence>
<sequence>METKRPIIVGNVAGAMEDCPYAMSVLIQLYDGLYLRRHANSRPTRLRMISDGFLDAITGDWLSELNIAWNAIRKSEDPTLGYEVGFLEQLDDCIDIIASTKIKLVSNAGALNTPECTKKVIEICEKHGHGHLKIAYIEGDDISDIVVDKAKQEALGGIVHLDHPERTLESWGRKPLCGVAYFGAWGIVQALRDGADIVICGRVTDASPVIALAAWWHGWDHDSWNQLAGALVAGHLIECGPYVTGANFSGVRSRLDGMVDLGFPIAEIAHDGTTILTKHPKHAGFVDELNVRAQFLYEIQGTHYINSDVVADIQHVKIENTGEKDRVRVSGALGKPPPPTTKAIIVATGGFQAEATFYMNGLDLDAKERFMRQQIEYAFKDLNLMELSIERYGSGAINPSNQALGTVSVRVLVKGRNKEDIAENVFRKHIYALRMQFYAGYHMSLDFRTMAPRMFMELFPGIVSFEKLPHRVVMNDQTTEIKHHGITAPLTGKRPSYETAAPTDLESFGFTSRVALGSIAHARSGDKGDNCNVGFYVRRPDEYKWLQSYLTVSRIKMLLGEDYKESVAVERCEFPDILAVHFRLLDFLGGGAASSTRIDMLGKGVAEYLRSKFVDVPAKFLNDPISLS</sequence>
<evidence type="ECO:0008006" key="5">
    <source>
        <dbReference type="Google" id="ProtNLM"/>
    </source>
</evidence>
<feature type="domain" description="AtuA-like ferredoxin-fold" evidence="2">
    <location>
        <begin position="515"/>
        <end position="611"/>
    </location>
</feature>
<protein>
    <recommendedName>
        <fullName evidence="5">DUF1446-domain-containing protein</fullName>
    </recommendedName>
</protein>
<dbReference type="EMBL" id="JARVKF010000101">
    <property type="protein sequence ID" value="KAK9422983.1"/>
    <property type="molecule type" value="Genomic_DNA"/>
</dbReference>
<dbReference type="InterPro" id="IPR056362">
    <property type="entry name" value="AtuA-like_ferredoxin_dom"/>
</dbReference>
<keyword evidence="4" id="KW-1185">Reference proteome</keyword>
<proteinExistence type="predicted"/>
<organism evidence="3 4">
    <name type="scientific">Seiridium unicorne</name>
    <dbReference type="NCBI Taxonomy" id="138068"/>
    <lineage>
        <taxon>Eukaryota</taxon>
        <taxon>Fungi</taxon>
        <taxon>Dikarya</taxon>
        <taxon>Ascomycota</taxon>
        <taxon>Pezizomycotina</taxon>
        <taxon>Sordariomycetes</taxon>
        <taxon>Xylariomycetidae</taxon>
        <taxon>Amphisphaeriales</taxon>
        <taxon>Sporocadaceae</taxon>
        <taxon>Seiridium</taxon>
    </lineage>
</organism>
<evidence type="ECO:0000259" key="2">
    <source>
        <dbReference type="Pfam" id="PF23544"/>
    </source>
</evidence>
<evidence type="ECO:0000259" key="1">
    <source>
        <dbReference type="Pfam" id="PF07287"/>
    </source>
</evidence>
<dbReference type="PANTHER" id="PTHR47585:SF1">
    <property type="entry name" value="DUF1446 DOMAIN-CONTAINING PROTEIN"/>
    <property type="match status" value="1"/>
</dbReference>
<dbReference type="Pfam" id="PF07287">
    <property type="entry name" value="AtuA"/>
    <property type="match status" value="1"/>
</dbReference>
<gene>
    <name evidence="3" type="ORF">SUNI508_04650</name>
</gene>
<dbReference type="PANTHER" id="PTHR47585">
    <property type="match status" value="1"/>
</dbReference>
<evidence type="ECO:0000313" key="4">
    <source>
        <dbReference type="Proteomes" id="UP001408356"/>
    </source>
</evidence>
<accession>A0ABR2V8Q4</accession>
<feature type="domain" description="Acyclic terpene utilisation N-terminal" evidence="1">
    <location>
        <begin position="46"/>
        <end position="474"/>
    </location>
</feature>
<comment type="caution">
    <text evidence="3">The sequence shown here is derived from an EMBL/GenBank/DDBJ whole genome shotgun (WGS) entry which is preliminary data.</text>
</comment>
<dbReference type="Pfam" id="PF23544">
    <property type="entry name" value="AtuA_ferredoxin"/>
    <property type="match status" value="1"/>
</dbReference>
<reference evidence="3 4" key="1">
    <citation type="journal article" date="2024" name="J. Plant Pathol.">
        <title>Sequence and assembly of the genome of Seiridium unicorne, isolate CBS 538.82, causal agent of cypress canker disease.</title>
        <authorList>
            <person name="Scali E."/>
            <person name="Rocca G.D."/>
            <person name="Danti R."/>
            <person name="Garbelotto M."/>
            <person name="Barberini S."/>
            <person name="Baroncelli R."/>
            <person name="Emiliani G."/>
        </authorList>
    </citation>
    <scope>NUCLEOTIDE SEQUENCE [LARGE SCALE GENOMIC DNA]</scope>
    <source>
        <strain evidence="3 4">BM-138-508</strain>
    </source>
</reference>
<name>A0ABR2V8Q4_9PEZI</name>
<dbReference type="Proteomes" id="UP001408356">
    <property type="component" value="Unassembled WGS sequence"/>
</dbReference>
<dbReference type="InterPro" id="IPR010839">
    <property type="entry name" value="AtuA_N"/>
</dbReference>